<keyword evidence="1" id="KW-0472">Membrane</keyword>
<sequence>MRFIKTSLISSLAILAFTAGLAYVNLSKINGLLIVHLDQYRNVILGTPLDVFITIFLSALLVTINFGLARAFYHKENFLGVLLAISSIVLAVLILIFISAIISIN</sequence>
<dbReference type="EMBL" id="PFBC01000050">
    <property type="protein sequence ID" value="PIR87726.1"/>
    <property type="molecule type" value="Genomic_DNA"/>
</dbReference>
<proteinExistence type="predicted"/>
<evidence type="ECO:0000313" key="3">
    <source>
        <dbReference type="Proteomes" id="UP000230903"/>
    </source>
</evidence>
<accession>A0A2H0UPY0</accession>
<keyword evidence="1" id="KW-1133">Transmembrane helix</keyword>
<feature type="transmembrane region" description="Helical" evidence="1">
    <location>
        <begin position="78"/>
        <end position="104"/>
    </location>
</feature>
<organism evidence="2 3">
    <name type="scientific">Candidatus Harrisonbacteria bacterium CG10_big_fil_rev_8_21_14_0_10_45_28</name>
    <dbReference type="NCBI Taxonomy" id="1974586"/>
    <lineage>
        <taxon>Bacteria</taxon>
        <taxon>Candidatus Harrisoniibacteriota</taxon>
    </lineage>
</organism>
<comment type="caution">
    <text evidence="2">The sequence shown here is derived from an EMBL/GenBank/DDBJ whole genome shotgun (WGS) entry which is preliminary data.</text>
</comment>
<evidence type="ECO:0008006" key="4">
    <source>
        <dbReference type="Google" id="ProtNLM"/>
    </source>
</evidence>
<gene>
    <name evidence="2" type="ORF">COU10_03095</name>
</gene>
<evidence type="ECO:0000256" key="1">
    <source>
        <dbReference type="SAM" id="Phobius"/>
    </source>
</evidence>
<feature type="transmembrane region" description="Helical" evidence="1">
    <location>
        <begin position="46"/>
        <end position="66"/>
    </location>
</feature>
<dbReference type="Proteomes" id="UP000230903">
    <property type="component" value="Unassembled WGS sequence"/>
</dbReference>
<keyword evidence="1" id="KW-0812">Transmembrane</keyword>
<reference evidence="3" key="1">
    <citation type="submission" date="2017-09" db="EMBL/GenBank/DDBJ databases">
        <title>Depth-based differentiation of microbial function through sediment-hosted aquifers and enrichment of novel symbionts in the deep terrestrial subsurface.</title>
        <authorList>
            <person name="Probst A.J."/>
            <person name="Ladd B."/>
            <person name="Jarett J.K."/>
            <person name="Geller-Mcgrath D.E."/>
            <person name="Sieber C.M.K."/>
            <person name="Emerson J.B."/>
            <person name="Anantharaman K."/>
            <person name="Thomas B.C."/>
            <person name="Malmstrom R."/>
            <person name="Stieglmeier M."/>
            <person name="Klingl A."/>
            <person name="Woyke T."/>
            <person name="Ryan C.M."/>
            <person name="Banfield J.F."/>
        </authorList>
    </citation>
    <scope>NUCLEOTIDE SEQUENCE [LARGE SCALE GENOMIC DNA]</scope>
</reference>
<dbReference type="AlphaFoldDB" id="A0A2H0UPY0"/>
<protein>
    <recommendedName>
        <fullName evidence="4">DUF1648 domain-containing protein</fullName>
    </recommendedName>
</protein>
<evidence type="ECO:0000313" key="2">
    <source>
        <dbReference type="EMBL" id="PIR87726.1"/>
    </source>
</evidence>
<name>A0A2H0UPY0_9BACT</name>